<dbReference type="AlphaFoldDB" id="A0ABD1VMR7"/>
<protein>
    <submittedName>
        <fullName evidence="1">Uncharacterized protein</fullName>
    </submittedName>
</protein>
<dbReference type="Gene3D" id="3.40.50.1100">
    <property type="match status" value="1"/>
</dbReference>
<reference evidence="2" key="1">
    <citation type="submission" date="2024-07" db="EMBL/GenBank/DDBJ databases">
        <title>Two chromosome-level genome assemblies of Korean endemic species Abeliophyllum distichum and Forsythia ovata (Oleaceae).</title>
        <authorList>
            <person name="Jang H."/>
        </authorList>
    </citation>
    <scope>NUCLEOTIDE SEQUENCE [LARGE SCALE GENOMIC DNA]</scope>
</reference>
<organism evidence="1 2">
    <name type="scientific">Forsythia ovata</name>
    <dbReference type="NCBI Taxonomy" id="205694"/>
    <lineage>
        <taxon>Eukaryota</taxon>
        <taxon>Viridiplantae</taxon>
        <taxon>Streptophyta</taxon>
        <taxon>Embryophyta</taxon>
        <taxon>Tracheophyta</taxon>
        <taxon>Spermatophyta</taxon>
        <taxon>Magnoliopsida</taxon>
        <taxon>eudicotyledons</taxon>
        <taxon>Gunneridae</taxon>
        <taxon>Pentapetalae</taxon>
        <taxon>asterids</taxon>
        <taxon>lamiids</taxon>
        <taxon>Lamiales</taxon>
        <taxon>Oleaceae</taxon>
        <taxon>Forsythieae</taxon>
        <taxon>Forsythia</taxon>
    </lineage>
</organism>
<dbReference type="InterPro" id="IPR036052">
    <property type="entry name" value="TrpB-like_PALP_sf"/>
</dbReference>
<name>A0ABD1VMR7_9LAMI</name>
<proteinExistence type="predicted"/>
<accession>A0ABD1VMR7</accession>
<dbReference type="EMBL" id="JBFOLJ010000005">
    <property type="protein sequence ID" value="KAL2538603.1"/>
    <property type="molecule type" value="Genomic_DNA"/>
</dbReference>
<evidence type="ECO:0000313" key="1">
    <source>
        <dbReference type="EMBL" id="KAL2538603.1"/>
    </source>
</evidence>
<evidence type="ECO:0000313" key="2">
    <source>
        <dbReference type="Proteomes" id="UP001604277"/>
    </source>
</evidence>
<gene>
    <name evidence="1" type="ORF">Fot_19994</name>
</gene>
<comment type="caution">
    <text evidence="1">The sequence shown here is derived from an EMBL/GenBank/DDBJ whole genome shotgun (WGS) entry which is preliminary data.</text>
</comment>
<keyword evidence="2" id="KW-1185">Reference proteome</keyword>
<dbReference type="Proteomes" id="UP001604277">
    <property type="component" value="Unassembled WGS sequence"/>
</dbReference>
<sequence>MASLHALMLKGPHKIQGIGAGFLPDVLDVNILDEVIHVLRKRPSVTIHGCYVHKGLFDIAFSSGDNSRSRPEEFMSRRWRIAKLLYGDDDLGYGSDIESCEFSLNH</sequence>